<evidence type="ECO:0000256" key="7">
    <source>
        <dbReference type="ARBA" id="ARBA00023065"/>
    </source>
</evidence>
<dbReference type="PANTHER" id="PTHR32552:SF81">
    <property type="entry name" value="TONB-DEPENDENT OUTER MEMBRANE RECEPTOR"/>
    <property type="match status" value="1"/>
</dbReference>
<keyword evidence="6" id="KW-0408">Iron</keyword>
<evidence type="ECO:0000256" key="2">
    <source>
        <dbReference type="ARBA" id="ARBA00022448"/>
    </source>
</evidence>
<dbReference type="GO" id="GO:0006826">
    <property type="term" value="P:iron ion transport"/>
    <property type="evidence" value="ECO:0007669"/>
    <property type="project" value="UniProtKB-KW"/>
</dbReference>
<accession>A0A974P5Z2</accession>
<keyword evidence="5" id="KW-0812">Transmembrane</keyword>
<keyword evidence="7" id="KW-0406">Ion transport</keyword>
<keyword evidence="3" id="KW-1134">Transmembrane beta strand</keyword>
<evidence type="ECO:0000256" key="10">
    <source>
        <dbReference type="ARBA" id="ARBA00023237"/>
    </source>
</evidence>
<keyword evidence="12" id="KW-0675">Receptor</keyword>
<organism evidence="12">
    <name type="scientific">Phenylobacterium glaciei</name>
    <dbReference type="NCBI Taxonomy" id="2803784"/>
    <lineage>
        <taxon>Bacteria</taxon>
        <taxon>Pseudomonadati</taxon>
        <taxon>Pseudomonadota</taxon>
        <taxon>Alphaproteobacteria</taxon>
        <taxon>Caulobacterales</taxon>
        <taxon>Caulobacteraceae</taxon>
        <taxon>Phenylobacterium</taxon>
    </lineage>
</organism>
<dbReference type="PANTHER" id="PTHR32552">
    <property type="entry name" value="FERRICHROME IRON RECEPTOR-RELATED"/>
    <property type="match status" value="1"/>
</dbReference>
<dbReference type="InterPro" id="IPR036942">
    <property type="entry name" value="Beta-barrel_TonB_sf"/>
</dbReference>
<sequence length="260" mass="29031">MGNGVWKSCLRRDFGGVSGRRNQFGWRQTLATARETFAPDRLRNYELGAKLHAFDGRLVAHSALFYDVWKNIQTDQFRPSGIPYTANVGDARVAGLETELAYSWDMGLTLQANALVSQTRIIRANPDYAPELTRGLPERRAFLGAFWRPTSAVCSATWPCGWWGGQLCGAFTGDLRSGLVPGDGRLRPRQIVGGTKRPKTCGGGVHHQPRQRLKRHLRLRKSLQLQPGSAGHPTTPPNHGRDLFDRLLKRIPTARRGRQV</sequence>
<name>A0A974P5Z2_9CAUL</name>
<dbReference type="InterPro" id="IPR039426">
    <property type="entry name" value="TonB-dep_rcpt-like"/>
</dbReference>
<dbReference type="AlphaFoldDB" id="A0A974P5Z2"/>
<dbReference type="EMBL" id="CP068570">
    <property type="protein sequence ID" value="QQZ51612.1"/>
    <property type="molecule type" value="Genomic_DNA"/>
</dbReference>
<gene>
    <name evidence="12" type="ORF">JKL49_11850</name>
</gene>
<feature type="domain" description="TonB-dependent receptor-like beta-barrel" evidence="11">
    <location>
        <begin position="33"/>
        <end position="149"/>
    </location>
</feature>
<keyword evidence="4" id="KW-0410">Iron transport</keyword>
<proteinExistence type="predicted"/>
<protein>
    <submittedName>
        <fullName evidence="12">TonB-dependent receptor</fullName>
    </submittedName>
</protein>
<keyword evidence="9" id="KW-0472">Membrane</keyword>
<evidence type="ECO:0000256" key="1">
    <source>
        <dbReference type="ARBA" id="ARBA00004571"/>
    </source>
</evidence>
<dbReference type="Gene3D" id="2.40.170.20">
    <property type="entry name" value="TonB-dependent receptor, beta-barrel domain"/>
    <property type="match status" value="1"/>
</dbReference>
<keyword evidence="10" id="KW-0998">Cell outer membrane</keyword>
<keyword evidence="8" id="KW-0798">TonB box</keyword>
<evidence type="ECO:0000256" key="8">
    <source>
        <dbReference type="ARBA" id="ARBA00023077"/>
    </source>
</evidence>
<evidence type="ECO:0000256" key="3">
    <source>
        <dbReference type="ARBA" id="ARBA00022452"/>
    </source>
</evidence>
<evidence type="ECO:0000256" key="6">
    <source>
        <dbReference type="ARBA" id="ARBA00023004"/>
    </source>
</evidence>
<dbReference type="InterPro" id="IPR000531">
    <property type="entry name" value="Beta-barrel_TonB"/>
</dbReference>
<dbReference type="GO" id="GO:0009279">
    <property type="term" value="C:cell outer membrane"/>
    <property type="evidence" value="ECO:0007669"/>
    <property type="project" value="UniProtKB-SubCell"/>
</dbReference>
<dbReference type="SUPFAM" id="SSF56935">
    <property type="entry name" value="Porins"/>
    <property type="match status" value="1"/>
</dbReference>
<evidence type="ECO:0000259" key="11">
    <source>
        <dbReference type="Pfam" id="PF00593"/>
    </source>
</evidence>
<comment type="subcellular location">
    <subcellularLocation>
        <location evidence="1">Cell outer membrane</location>
        <topology evidence="1">Multi-pass membrane protein</topology>
    </subcellularLocation>
</comment>
<dbReference type="Pfam" id="PF00593">
    <property type="entry name" value="TonB_dep_Rec_b-barrel"/>
    <property type="match status" value="1"/>
</dbReference>
<evidence type="ECO:0000256" key="9">
    <source>
        <dbReference type="ARBA" id="ARBA00023136"/>
    </source>
</evidence>
<reference evidence="12" key="1">
    <citation type="submission" date="2021-01" db="EMBL/GenBank/DDBJ databases">
        <title>Genome sequence of Phenylobacterium sp. 20VBR1 isolated from a valley glaceir, Ny-Alesund, Svalbard.</title>
        <authorList>
            <person name="Thomas F.A."/>
            <person name="Krishnan K.P."/>
            <person name="Sinha R.K."/>
        </authorList>
    </citation>
    <scope>NUCLEOTIDE SEQUENCE</scope>
    <source>
        <strain evidence="12">20VBR1</strain>
    </source>
</reference>
<evidence type="ECO:0000256" key="5">
    <source>
        <dbReference type="ARBA" id="ARBA00022692"/>
    </source>
</evidence>
<keyword evidence="2" id="KW-0813">Transport</keyword>
<evidence type="ECO:0000256" key="4">
    <source>
        <dbReference type="ARBA" id="ARBA00022496"/>
    </source>
</evidence>
<evidence type="ECO:0000313" key="12">
    <source>
        <dbReference type="EMBL" id="QQZ51612.1"/>
    </source>
</evidence>